<comment type="catalytic activity">
    <reaction evidence="7">
        <text>L-methionyl-tRNA(fMet) + (6R)-10-formyltetrahydrofolate = N-formyl-L-methionyl-tRNA(fMet) + (6S)-5,6,7,8-tetrahydrofolate + H(+)</text>
        <dbReference type="Rhea" id="RHEA:24380"/>
        <dbReference type="Rhea" id="RHEA-COMP:9952"/>
        <dbReference type="Rhea" id="RHEA-COMP:9953"/>
        <dbReference type="ChEBI" id="CHEBI:15378"/>
        <dbReference type="ChEBI" id="CHEBI:57453"/>
        <dbReference type="ChEBI" id="CHEBI:78530"/>
        <dbReference type="ChEBI" id="CHEBI:78844"/>
        <dbReference type="ChEBI" id="CHEBI:195366"/>
        <dbReference type="EC" id="2.1.2.9"/>
    </reaction>
</comment>
<dbReference type="CDD" id="cd08646">
    <property type="entry name" value="FMT_core_Met-tRNA-FMT_N"/>
    <property type="match status" value="1"/>
</dbReference>
<dbReference type="Pfam" id="PF02911">
    <property type="entry name" value="Formyl_trans_C"/>
    <property type="match status" value="1"/>
</dbReference>
<dbReference type="EMBL" id="CP110343">
    <property type="protein sequence ID" value="WPX97559.1"/>
    <property type="molecule type" value="Genomic_DNA"/>
</dbReference>
<dbReference type="InterPro" id="IPR011034">
    <property type="entry name" value="Formyl_transferase-like_C_sf"/>
</dbReference>
<dbReference type="Gene3D" id="3.10.25.10">
    <property type="entry name" value="Formyl transferase, C-terminal domain"/>
    <property type="match status" value="1"/>
</dbReference>
<protein>
    <recommendedName>
        <fullName evidence="4">Methionyl-tRNA formyltransferase</fullName>
        <ecNumber evidence="3">2.1.2.9</ecNumber>
    </recommendedName>
</protein>
<dbReference type="Proteomes" id="UP001325140">
    <property type="component" value="Chromosome"/>
</dbReference>
<evidence type="ECO:0000313" key="10">
    <source>
        <dbReference type="EMBL" id="WPX97559.1"/>
    </source>
</evidence>
<feature type="domain" description="Formyl transferase C-terminal" evidence="9">
    <location>
        <begin position="188"/>
        <end position="314"/>
    </location>
</feature>
<dbReference type="InterPro" id="IPR041711">
    <property type="entry name" value="Met-tRNA-FMT_N"/>
</dbReference>
<reference evidence="10" key="1">
    <citation type="submission" date="2022-10" db="EMBL/GenBank/DDBJ databases">
        <title>Host association and intracellularity evolved multiple times independently in the Rickettsiales.</title>
        <authorList>
            <person name="Castelli M."/>
            <person name="Nardi T."/>
            <person name="Gammuto L."/>
            <person name="Bellinzona G."/>
            <person name="Sabaneyeva E."/>
            <person name="Potekhin A."/>
            <person name="Serra V."/>
            <person name="Petroni G."/>
            <person name="Sassera D."/>
        </authorList>
    </citation>
    <scope>NUCLEOTIDE SEQUENCE [LARGE SCALE GENOMIC DNA]</scope>
    <source>
        <strain evidence="10">US_Bl 11III1</strain>
    </source>
</reference>
<gene>
    <name evidence="10" type="ORF">Fokcrypt_00064</name>
</gene>
<keyword evidence="6" id="KW-0648">Protein biosynthesis</keyword>
<evidence type="ECO:0000256" key="2">
    <source>
        <dbReference type="ARBA" id="ARBA00010699"/>
    </source>
</evidence>
<dbReference type="InterPro" id="IPR037022">
    <property type="entry name" value="Formyl_trans_C_sf"/>
</dbReference>
<evidence type="ECO:0000256" key="4">
    <source>
        <dbReference type="ARBA" id="ARBA00016014"/>
    </source>
</evidence>
<feature type="domain" description="Formyl transferase N-terminal" evidence="8">
    <location>
        <begin position="40"/>
        <end position="163"/>
    </location>
</feature>
<dbReference type="SUPFAM" id="SSF50486">
    <property type="entry name" value="FMT C-terminal domain-like"/>
    <property type="match status" value="1"/>
</dbReference>
<dbReference type="PANTHER" id="PTHR11138">
    <property type="entry name" value="METHIONYL-TRNA FORMYLTRANSFERASE"/>
    <property type="match status" value="1"/>
</dbReference>
<evidence type="ECO:0000256" key="1">
    <source>
        <dbReference type="ARBA" id="ARBA00002606"/>
    </source>
</evidence>
<evidence type="ECO:0000256" key="5">
    <source>
        <dbReference type="ARBA" id="ARBA00022679"/>
    </source>
</evidence>
<dbReference type="EC" id="2.1.2.9" evidence="3"/>
<accession>A0ABZ0URC3</accession>
<comment type="similarity">
    <text evidence="2">Belongs to the Fmt family.</text>
</comment>
<evidence type="ECO:0000256" key="3">
    <source>
        <dbReference type="ARBA" id="ARBA00012261"/>
    </source>
</evidence>
<evidence type="ECO:0000256" key="7">
    <source>
        <dbReference type="ARBA" id="ARBA00048558"/>
    </source>
</evidence>
<keyword evidence="11" id="KW-1185">Reference proteome</keyword>
<evidence type="ECO:0000256" key="6">
    <source>
        <dbReference type="ARBA" id="ARBA00022917"/>
    </source>
</evidence>
<organism evidence="10 11">
    <name type="scientific">Candidatus Fokinia crypta</name>
    <dbReference type="NCBI Taxonomy" id="1920990"/>
    <lineage>
        <taxon>Bacteria</taxon>
        <taxon>Pseudomonadati</taxon>
        <taxon>Pseudomonadota</taxon>
        <taxon>Alphaproteobacteria</taxon>
        <taxon>Rickettsiales</taxon>
        <taxon>Candidatus Midichloriaceae</taxon>
        <taxon>Candidatus Fokinia</taxon>
    </lineage>
</organism>
<dbReference type="Pfam" id="PF00551">
    <property type="entry name" value="Formyl_trans_N"/>
    <property type="match status" value="1"/>
</dbReference>
<evidence type="ECO:0000259" key="8">
    <source>
        <dbReference type="Pfam" id="PF00551"/>
    </source>
</evidence>
<proteinExistence type="inferred from homology"/>
<dbReference type="Gene3D" id="3.40.50.170">
    <property type="entry name" value="Formyl transferase, N-terminal domain"/>
    <property type="match status" value="1"/>
</dbReference>
<evidence type="ECO:0000313" key="11">
    <source>
        <dbReference type="Proteomes" id="UP001325140"/>
    </source>
</evidence>
<dbReference type="InterPro" id="IPR036477">
    <property type="entry name" value="Formyl_transf_N_sf"/>
</dbReference>
<dbReference type="InterPro" id="IPR005793">
    <property type="entry name" value="Formyl_trans_C"/>
</dbReference>
<sequence length="330" mass="37058">MGTGEFALHPLLKLLKSKHEVVAIYTKCGKNNPILDLAYKYDIQAFTPNSLKNEEHIIQLTKIAPSACIVASYGLIIPSLMLSIPPNGFINIHPSSLPRWRGAAPIQRAIISGDKNIQVCIMQMDAGLDTGDVMLSQTVAIENETYSEILPTLSNIGGNLLLQVLELIQENSVTLKKQTEVGITYANKIKNTECIVDYGKSGYEIHNLVRGLPKVTSAFLAFQQKRLNLIKSTLLRFQSIEYEEYLHTARVIYNLEFSSKIETKSKLELQNADLLFAKKKGIGIYFALDKSVLLLEKVQLEGKKIMSGLDFLNGLWGKMHFFHFICFFFI</sequence>
<keyword evidence="5" id="KW-0808">Transferase</keyword>
<name>A0ABZ0URC3_9RICK</name>
<dbReference type="PANTHER" id="PTHR11138:SF5">
    <property type="entry name" value="METHIONYL-TRNA FORMYLTRANSFERASE, MITOCHONDRIAL"/>
    <property type="match status" value="1"/>
</dbReference>
<comment type="function">
    <text evidence="1">Attaches a formyl group to the free amino group of methionyl-tRNA(fMet). The formyl group appears to play a dual role in the initiator identity of N-formylmethionyl-tRNA by promoting its recognition by IF2 and preventing the misappropriation of this tRNA by the elongation apparatus.</text>
</comment>
<evidence type="ECO:0000259" key="9">
    <source>
        <dbReference type="Pfam" id="PF02911"/>
    </source>
</evidence>
<dbReference type="SUPFAM" id="SSF53328">
    <property type="entry name" value="Formyltransferase"/>
    <property type="match status" value="1"/>
</dbReference>
<dbReference type="InterPro" id="IPR002376">
    <property type="entry name" value="Formyl_transf_N"/>
</dbReference>